<organism evidence="8 9">
    <name type="scientific">Penicillium alfredii</name>
    <dbReference type="NCBI Taxonomy" id="1506179"/>
    <lineage>
        <taxon>Eukaryota</taxon>
        <taxon>Fungi</taxon>
        <taxon>Dikarya</taxon>
        <taxon>Ascomycota</taxon>
        <taxon>Pezizomycotina</taxon>
        <taxon>Eurotiomycetes</taxon>
        <taxon>Eurotiomycetidae</taxon>
        <taxon>Eurotiales</taxon>
        <taxon>Aspergillaceae</taxon>
        <taxon>Penicillium</taxon>
    </lineage>
</organism>
<dbReference type="GO" id="GO:0005634">
    <property type="term" value="C:nucleus"/>
    <property type="evidence" value="ECO:0007669"/>
    <property type="project" value="UniProtKB-SubCell"/>
</dbReference>
<name>A0A9W9EHC5_9EURO</name>
<evidence type="ECO:0000313" key="8">
    <source>
        <dbReference type="EMBL" id="KAJ5081829.1"/>
    </source>
</evidence>
<feature type="compositionally biased region" description="Polar residues" evidence="6">
    <location>
        <begin position="131"/>
        <end position="163"/>
    </location>
</feature>
<evidence type="ECO:0000256" key="6">
    <source>
        <dbReference type="SAM" id="MobiDB-lite"/>
    </source>
</evidence>
<comment type="subcellular location">
    <subcellularLocation>
        <location evidence="1">Nucleus</location>
    </subcellularLocation>
</comment>
<dbReference type="PANTHER" id="PTHR37534:SF25">
    <property type="entry name" value="ZN(II)2CYS6 TRANSCRIPTION FACTOR (EUROFUNG)"/>
    <property type="match status" value="1"/>
</dbReference>
<dbReference type="SUPFAM" id="SSF57701">
    <property type="entry name" value="Zn2/Cys6 DNA-binding domain"/>
    <property type="match status" value="1"/>
</dbReference>
<proteinExistence type="predicted"/>
<dbReference type="GeneID" id="81399787"/>
<accession>A0A9W9EHC5</accession>
<dbReference type="InterPro" id="IPR001138">
    <property type="entry name" value="Zn2Cys6_DnaBD"/>
</dbReference>
<keyword evidence="4" id="KW-0804">Transcription</keyword>
<dbReference type="AlphaFoldDB" id="A0A9W9EHC5"/>
<reference evidence="8" key="2">
    <citation type="journal article" date="2023" name="IMA Fungus">
        <title>Comparative genomic study of the Penicillium genus elucidates a diverse pangenome and 15 lateral gene transfer events.</title>
        <authorList>
            <person name="Petersen C."/>
            <person name="Sorensen T."/>
            <person name="Nielsen M.R."/>
            <person name="Sondergaard T.E."/>
            <person name="Sorensen J.L."/>
            <person name="Fitzpatrick D.A."/>
            <person name="Frisvad J.C."/>
            <person name="Nielsen K.L."/>
        </authorList>
    </citation>
    <scope>NUCLEOTIDE SEQUENCE</scope>
    <source>
        <strain evidence="8">IBT 34128</strain>
    </source>
</reference>
<reference evidence="8" key="1">
    <citation type="submission" date="2022-11" db="EMBL/GenBank/DDBJ databases">
        <authorList>
            <person name="Petersen C."/>
        </authorList>
    </citation>
    <scope>NUCLEOTIDE SEQUENCE</scope>
    <source>
        <strain evidence="8">IBT 34128</strain>
    </source>
</reference>
<evidence type="ECO:0000256" key="5">
    <source>
        <dbReference type="ARBA" id="ARBA00023242"/>
    </source>
</evidence>
<evidence type="ECO:0000256" key="2">
    <source>
        <dbReference type="ARBA" id="ARBA00023015"/>
    </source>
</evidence>
<gene>
    <name evidence="8" type="ORF">NUU61_010093</name>
</gene>
<dbReference type="Pfam" id="PF11951">
    <property type="entry name" value="Fungal_trans_2"/>
    <property type="match status" value="1"/>
</dbReference>
<comment type="caution">
    <text evidence="8">The sequence shown here is derived from an EMBL/GenBank/DDBJ whole genome shotgun (WGS) entry which is preliminary data.</text>
</comment>
<protein>
    <recommendedName>
        <fullName evidence="7">Zn(2)-C6 fungal-type domain-containing protein</fullName>
    </recommendedName>
</protein>
<feature type="region of interest" description="Disordered" evidence="6">
    <location>
        <begin position="126"/>
        <end position="163"/>
    </location>
</feature>
<keyword evidence="5" id="KW-0539">Nucleus</keyword>
<evidence type="ECO:0000259" key="7">
    <source>
        <dbReference type="PROSITE" id="PS50048"/>
    </source>
</evidence>
<keyword evidence="2" id="KW-0805">Transcription regulation</keyword>
<dbReference type="GO" id="GO:0045944">
    <property type="term" value="P:positive regulation of transcription by RNA polymerase II"/>
    <property type="evidence" value="ECO:0007669"/>
    <property type="project" value="TreeGrafter"/>
</dbReference>
<keyword evidence="3" id="KW-0238">DNA-binding</keyword>
<keyword evidence="9" id="KW-1185">Reference proteome</keyword>
<evidence type="ECO:0000256" key="4">
    <source>
        <dbReference type="ARBA" id="ARBA00023163"/>
    </source>
</evidence>
<dbReference type="CDD" id="cd00067">
    <property type="entry name" value="GAL4"/>
    <property type="match status" value="1"/>
</dbReference>
<dbReference type="EMBL" id="JAPMSZ010000012">
    <property type="protein sequence ID" value="KAJ5081829.1"/>
    <property type="molecule type" value="Genomic_DNA"/>
</dbReference>
<evidence type="ECO:0000256" key="3">
    <source>
        <dbReference type="ARBA" id="ARBA00023125"/>
    </source>
</evidence>
<dbReference type="PROSITE" id="PS00463">
    <property type="entry name" value="ZN2_CY6_FUNGAL_1"/>
    <property type="match status" value="1"/>
</dbReference>
<dbReference type="InterPro" id="IPR036864">
    <property type="entry name" value="Zn2-C6_fun-type_DNA-bd_sf"/>
</dbReference>
<dbReference type="RefSeq" id="XP_056507116.1">
    <property type="nucleotide sequence ID" value="XM_056660618.1"/>
</dbReference>
<dbReference type="PROSITE" id="PS50048">
    <property type="entry name" value="ZN2_CY6_FUNGAL_2"/>
    <property type="match status" value="1"/>
</dbReference>
<dbReference type="GO" id="GO:0008270">
    <property type="term" value="F:zinc ion binding"/>
    <property type="evidence" value="ECO:0007669"/>
    <property type="project" value="InterPro"/>
</dbReference>
<feature type="domain" description="Zn(2)-C6 fungal-type" evidence="7">
    <location>
        <begin position="13"/>
        <end position="41"/>
    </location>
</feature>
<dbReference type="OrthoDB" id="4525710at2759"/>
<evidence type="ECO:0000256" key="1">
    <source>
        <dbReference type="ARBA" id="ARBA00004123"/>
    </source>
</evidence>
<dbReference type="Pfam" id="PF00172">
    <property type="entry name" value="Zn_clus"/>
    <property type="match status" value="1"/>
</dbReference>
<evidence type="ECO:0000313" key="9">
    <source>
        <dbReference type="Proteomes" id="UP001141434"/>
    </source>
</evidence>
<dbReference type="Gene3D" id="4.10.240.10">
    <property type="entry name" value="Zn(2)-C6 fungal-type DNA-binding domain"/>
    <property type="match status" value="1"/>
</dbReference>
<dbReference type="GO" id="GO:0000981">
    <property type="term" value="F:DNA-binding transcription factor activity, RNA polymerase II-specific"/>
    <property type="evidence" value="ECO:0007669"/>
    <property type="project" value="InterPro"/>
</dbReference>
<dbReference type="InterPro" id="IPR021858">
    <property type="entry name" value="Fun_TF"/>
</dbReference>
<dbReference type="PANTHER" id="PTHR37534">
    <property type="entry name" value="TRANSCRIPTIONAL ACTIVATOR PROTEIN UGA3"/>
    <property type="match status" value="1"/>
</dbReference>
<dbReference type="Proteomes" id="UP001141434">
    <property type="component" value="Unassembled WGS sequence"/>
</dbReference>
<dbReference type="GO" id="GO:0000976">
    <property type="term" value="F:transcription cis-regulatory region binding"/>
    <property type="evidence" value="ECO:0007669"/>
    <property type="project" value="TreeGrafter"/>
</dbReference>
<sequence length="529" mass="59636">MSGRLRRKRLVAGCQRCRVRHLKCDADDRGCQHCRQAAVDCDRTNLRFRTGLALPKDPDAAFPGQGHWPQLHGKVRFHDETAEIAGLYSDWQPEGPSGLIYDPYIHVAQRGRTDFQTQGSLDLRLSHGSDLPSQLSPHSTTKDPFSSKSSLVPVTPNRTRSGSESLYNLTEREAVLMRNFVENMALWADIADPHRHFGTEVPVRAFKEPVLRYAILAFSSRHLNRQASGDATEALQYHNCCVQLLIPALSGGQEQMTEDILAAVAILRQHEEMDGEDNQFHLTGTTHILNTVSTLGSSGGVGEAAAWLCLREDIYISLTRQRPLGTNLQSFDQSDVFQRDDDFAWSSRMVFLLAKVLQNAFTQSASTHGMDLTIEEWYSSKPSTFEPIRVVPRGPERGQRFPVIWMLLPVHVIGLQYYHIAKIVLALSECPMASSAYESLRLSRAVERNIRHHLLVVLGLAQSNVKAENTLFTARHSLMAWGWVLRHRLDQETAESLLQAMHTRTGWNMDSLVKALRKQWKEEDEGNEG</sequence>